<dbReference type="InterPro" id="IPR030802">
    <property type="entry name" value="Permease_MalE"/>
</dbReference>
<feature type="transmembrane region" description="Helical" evidence="1">
    <location>
        <begin position="226"/>
        <end position="246"/>
    </location>
</feature>
<dbReference type="PANTHER" id="PTHR30188">
    <property type="entry name" value="ABC TRANSPORTER PERMEASE PROTEIN-RELATED"/>
    <property type="match status" value="1"/>
</dbReference>
<keyword evidence="1" id="KW-0812">Transmembrane</keyword>
<dbReference type="Proteomes" id="UP000886865">
    <property type="component" value="Unassembled WGS sequence"/>
</dbReference>
<organism evidence="2 3">
    <name type="scientific">Candidatus Galligastranaerophilus intestinavium</name>
    <dbReference type="NCBI Taxonomy" id="2840836"/>
    <lineage>
        <taxon>Bacteria</taxon>
        <taxon>Candidatus Galligastranaerophilus</taxon>
    </lineage>
</organism>
<feature type="transmembrane region" description="Helical" evidence="1">
    <location>
        <begin position="144"/>
        <end position="167"/>
    </location>
</feature>
<dbReference type="EMBL" id="DVJQ01000056">
    <property type="protein sequence ID" value="HIS74685.1"/>
    <property type="molecule type" value="Genomic_DNA"/>
</dbReference>
<comment type="caution">
    <text evidence="2">The sequence shown here is derived from an EMBL/GenBank/DDBJ whole genome shotgun (WGS) entry which is preliminary data.</text>
</comment>
<keyword evidence="1" id="KW-1133">Transmembrane helix</keyword>
<reference evidence="2" key="2">
    <citation type="journal article" date="2021" name="PeerJ">
        <title>Extensive microbial diversity within the chicken gut microbiome revealed by metagenomics and culture.</title>
        <authorList>
            <person name="Gilroy R."/>
            <person name="Ravi A."/>
            <person name="Getino M."/>
            <person name="Pursley I."/>
            <person name="Horton D.L."/>
            <person name="Alikhan N.F."/>
            <person name="Baker D."/>
            <person name="Gharbi K."/>
            <person name="Hall N."/>
            <person name="Watson M."/>
            <person name="Adriaenssens E.M."/>
            <person name="Foster-Nyarko E."/>
            <person name="Jarju S."/>
            <person name="Secka A."/>
            <person name="Antonio M."/>
            <person name="Oren A."/>
            <person name="Chaudhuri R.R."/>
            <person name="La Ragione R."/>
            <person name="Hildebrand F."/>
            <person name="Pallen M.J."/>
        </authorList>
    </citation>
    <scope>NUCLEOTIDE SEQUENCE</scope>
    <source>
        <strain evidence="2">CHK152-2871</strain>
    </source>
</reference>
<name>A0A9D1FK52_9BACT</name>
<evidence type="ECO:0000256" key="1">
    <source>
        <dbReference type="SAM" id="Phobius"/>
    </source>
</evidence>
<sequence length="250" mass="26467">MNNLGISFLGQCVQNFTRAIKYTFGGNVALRSVIAQAAQIGFDSLGISLMIVFIAASVIALQVSNQFLMSGADSYIGGFLAIALIREIAPGFAALAIGARAGTAITAQIANMKVTSQVDAMKVLHVDPVGYYFAPRILAGAMSVTCVVVLAEFIGILGGMIVAYFSVGLHPNRYFNSVWLMLNTKDIYVSLLKGFLFGAIISTVCATVGYNTIGGAKNVGESTTKSAILCTIYLLFADLLIGFLFYTGNH</sequence>
<dbReference type="AlphaFoldDB" id="A0A9D1FK52"/>
<dbReference type="GO" id="GO:0005548">
    <property type="term" value="F:phospholipid transporter activity"/>
    <property type="evidence" value="ECO:0007669"/>
    <property type="project" value="TreeGrafter"/>
</dbReference>
<dbReference type="Pfam" id="PF02405">
    <property type="entry name" value="MlaE"/>
    <property type="match status" value="1"/>
</dbReference>
<evidence type="ECO:0000313" key="3">
    <source>
        <dbReference type="Proteomes" id="UP000886865"/>
    </source>
</evidence>
<dbReference type="GO" id="GO:0043190">
    <property type="term" value="C:ATP-binding cassette (ABC) transporter complex"/>
    <property type="evidence" value="ECO:0007669"/>
    <property type="project" value="InterPro"/>
</dbReference>
<feature type="transmembrane region" description="Helical" evidence="1">
    <location>
        <begin position="187"/>
        <end position="214"/>
    </location>
</feature>
<accession>A0A9D1FK52</accession>
<proteinExistence type="predicted"/>
<evidence type="ECO:0000313" key="2">
    <source>
        <dbReference type="EMBL" id="HIS74685.1"/>
    </source>
</evidence>
<dbReference type="PANTHER" id="PTHR30188:SF4">
    <property type="entry name" value="PROTEIN TRIGALACTOSYLDIACYLGLYCEROL 1, CHLOROPLASTIC"/>
    <property type="match status" value="1"/>
</dbReference>
<protein>
    <submittedName>
        <fullName evidence="2">ABC transporter permease</fullName>
    </submittedName>
</protein>
<reference evidence="2" key="1">
    <citation type="submission" date="2020-10" db="EMBL/GenBank/DDBJ databases">
        <authorList>
            <person name="Gilroy R."/>
        </authorList>
    </citation>
    <scope>NUCLEOTIDE SEQUENCE</scope>
    <source>
        <strain evidence="2">CHK152-2871</strain>
    </source>
</reference>
<keyword evidence="1" id="KW-0472">Membrane</keyword>
<feature type="transmembrane region" description="Helical" evidence="1">
    <location>
        <begin position="75"/>
        <end position="97"/>
    </location>
</feature>
<feature type="transmembrane region" description="Helical" evidence="1">
    <location>
        <begin position="40"/>
        <end position="63"/>
    </location>
</feature>
<gene>
    <name evidence="2" type="ORF">IAA86_06665</name>
</gene>